<dbReference type="NCBIfam" id="NF005559">
    <property type="entry name" value="PRK07231.1"/>
    <property type="match status" value="1"/>
</dbReference>
<comment type="caution">
    <text evidence="3">The sequence shown here is derived from an EMBL/GenBank/DDBJ whole genome shotgun (WGS) entry which is preliminary data.</text>
</comment>
<name>A0A4R8UZ15_9MICO</name>
<evidence type="ECO:0000313" key="3">
    <source>
        <dbReference type="EMBL" id="TFB75009.1"/>
    </source>
</evidence>
<organism evidence="3 4">
    <name type="scientific">Cryobacterium glaciale</name>
    <dbReference type="NCBI Taxonomy" id="1259145"/>
    <lineage>
        <taxon>Bacteria</taxon>
        <taxon>Bacillati</taxon>
        <taxon>Actinomycetota</taxon>
        <taxon>Actinomycetes</taxon>
        <taxon>Micrococcales</taxon>
        <taxon>Microbacteriaceae</taxon>
        <taxon>Cryobacterium</taxon>
    </lineage>
</organism>
<dbReference type="GO" id="GO:0006633">
    <property type="term" value="P:fatty acid biosynthetic process"/>
    <property type="evidence" value="ECO:0007669"/>
    <property type="project" value="TreeGrafter"/>
</dbReference>
<evidence type="ECO:0000313" key="4">
    <source>
        <dbReference type="Proteomes" id="UP000298173"/>
    </source>
</evidence>
<dbReference type="FunFam" id="3.40.50.720:FF:000084">
    <property type="entry name" value="Short-chain dehydrogenase reductase"/>
    <property type="match status" value="1"/>
</dbReference>
<sequence length="261" mass="26744">MLEGKVALVTGAGPNIGGALAKALADAGATVGCNDISEGAAIAAVESLGSGKGIPLVGDITDEDQAEAMVQTLVDEYGRIDILVNNAAVTVPHGLLETTLEEWNRVLLINLTGTFLMSRAAARHMKQQATGGSIVHIASTSGHRGRADALGYCTAKGGVLNMTRAMAMDLAPYGIRVNSVSPTKTGISVGNLESAGDRFFAEIPLGRLGMPTDHASAVVFLSSDQAEFCTGIDIRVDGGALSTWGLPPRALAELTSSGKDA</sequence>
<dbReference type="CDD" id="cd05233">
    <property type="entry name" value="SDR_c"/>
    <property type="match status" value="1"/>
</dbReference>
<dbReference type="Gene3D" id="3.40.50.720">
    <property type="entry name" value="NAD(P)-binding Rossmann-like Domain"/>
    <property type="match status" value="1"/>
</dbReference>
<dbReference type="RefSeq" id="WP_134502204.1">
    <property type="nucleotide sequence ID" value="NZ_SOEY01000009.1"/>
</dbReference>
<protein>
    <submittedName>
        <fullName evidence="3">Glucose 1-dehydrogenase</fullName>
        <ecNumber evidence="3">1.1.1.47</ecNumber>
    </submittedName>
</protein>
<keyword evidence="2 3" id="KW-0560">Oxidoreductase</keyword>
<dbReference type="GO" id="GO:0048038">
    <property type="term" value="F:quinone binding"/>
    <property type="evidence" value="ECO:0007669"/>
    <property type="project" value="TreeGrafter"/>
</dbReference>
<reference evidence="3 4" key="1">
    <citation type="submission" date="2019-03" db="EMBL/GenBank/DDBJ databases">
        <title>Genomics of glacier-inhabiting Cryobacterium strains.</title>
        <authorList>
            <person name="Liu Q."/>
            <person name="Xin Y.-H."/>
        </authorList>
    </citation>
    <scope>NUCLEOTIDE SEQUENCE [LARGE SCALE GENOMIC DNA]</scope>
    <source>
        <strain evidence="3 4">HLT2-23</strain>
    </source>
</reference>
<gene>
    <name evidence="3" type="ORF">E3O06_06650</name>
</gene>
<dbReference type="InterPro" id="IPR036291">
    <property type="entry name" value="NAD(P)-bd_dom_sf"/>
</dbReference>
<dbReference type="SUPFAM" id="SSF51735">
    <property type="entry name" value="NAD(P)-binding Rossmann-fold domains"/>
    <property type="match status" value="1"/>
</dbReference>
<dbReference type="Pfam" id="PF13561">
    <property type="entry name" value="adh_short_C2"/>
    <property type="match status" value="1"/>
</dbReference>
<dbReference type="EC" id="1.1.1.47" evidence="3"/>
<dbReference type="GO" id="GO:0047936">
    <property type="term" value="F:glucose 1-dehydrogenase [NAD(P)+] activity"/>
    <property type="evidence" value="ECO:0007669"/>
    <property type="project" value="UniProtKB-EC"/>
</dbReference>
<dbReference type="OrthoDB" id="286404at2"/>
<keyword evidence="4" id="KW-1185">Reference proteome</keyword>
<evidence type="ECO:0000256" key="1">
    <source>
        <dbReference type="ARBA" id="ARBA00006484"/>
    </source>
</evidence>
<dbReference type="PANTHER" id="PTHR42760">
    <property type="entry name" value="SHORT-CHAIN DEHYDROGENASES/REDUCTASES FAMILY MEMBER"/>
    <property type="match status" value="1"/>
</dbReference>
<dbReference type="Proteomes" id="UP000298173">
    <property type="component" value="Unassembled WGS sequence"/>
</dbReference>
<proteinExistence type="inferred from homology"/>
<dbReference type="InterPro" id="IPR020904">
    <property type="entry name" value="Sc_DH/Rdtase_CS"/>
</dbReference>
<comment type="similarity">
    <text evidence="1">Belongs to the short-chain dehydrogenases/reductases (SDR) family.</text>
</comment>
<dbReference type="PRINTS" id="PR00080">
    <property type="entry name" value="SDRFAMILY"/>
</dbReference>
<dbReference type="AlphaFoldDB" id="A0A4R8UZ15"/>
<dbReference type="PROSITE" id="PS00061">
    <property type="entry name" value="ADH_SHORT"/>
    <property type="match status" value="1"/>
</dbReference>
<dbReference type="PRINTS" id="PR00081">
    <property type="entry name" value="GDHRDH"/>
</dbReference>
<dbReference type="PANTHER" id="PTHR42760:SF122">
    <property type="entry name" value="NAD(P)-BINDING PROTEIN"/>
    <property type="match status" value="1"/>
</dbReference>
<evidence type="ECO:0000256" key="2">
    <source>
        <dbReference type="ARBA" id="ARBA00023002"/>
    </source>
</evidence>
<dbReference type="InterPro" id="IPR002347">
    <property type="entry name" value="SDR_fam"/>
</dbReference>
<dbReference type="EMBL" id="SOEY01000009">
    <property type="protein sequence ID" value="TFB75009.1"/>
    <property type="molecule type" value="Genomic_DNA"/>
</dbReference>
<accession>A0A4R8UZ15</accession>